<reference evidence="1" key="1">
    <citation type="submission" date="2021-02" db="EMBL/GenBank/DDBJ databases">
        <authorList>
            <person name="Nowell W R."/>
        </authorList>
    </citation>
    <scope>NUCLEOTIDE SEQUENCE</scope>
</reference>
<dbReference type="EMBL" id="CAJNOK010003928">
    <property type="protein sequence ID" value="CAF0919981.1"/>
    <property type="molecule type" value="Genomic_DNA"/>
</dbReference>
<feature type="non-terminal residue" evidence="1">
    <location>
        <position position="211"/>
    </location>
</feature>
<proteinExistence type="predicted"/>
<dbReference type="Proteomes" id="UP000677228">
    <property type="component" value="Unassembled WGS sequence"/>
</dbReference>
<dbReference type="Proteomes" id="UP000682733">
    <property type="component" value="Unassembled WGS sequence"/>
</dbReference>
<name>A0A8S2DAX9_9BILA</name>
<sequence length="211" mass="24350">MSSRPKFRSCLINLEAITLMWYDPNIDKTEDTKNTMKDLREINDYIALHTDKQKCIDYIESIRNEKVFLVTSERCASDILQQINSLRQVNSVFIFCLKPDNAYPSQQEVLFGLEATFKILSVIKDPEINLWIIKIKATDEGATAVKDYIDLNRKDEEEISIQVMFGVLLGQTDTHDESLKYYQSLLNDSDREDIARIYNCIGTAYPPSCDL</sequence>
<evidence type="ECO:0000313" key="2">
    <source>
        <dbReference type="EMBL" id="CAF3697630.1"/>
    </source>
</evidence>
<organism evidence="1 3">
    <name type="scientific">Didymodactylos carnosus</name>
    <dbReference type="NCBI Taxonomy" id="1234261"/>
    <lineage>
        <taxon>Eukaryota</taxon>
        <taxon>Metazoa</taxon>
        <taxon>Spiralia</taxon>
        <taxon>Gnathifera</taxon>
        <taxon>Rotifera</taxon>
        <taxon>Eurotatoria</taxon>
        <taxon>Bdelloidea</taxon>
        <taxon>Philodinida</taxon>
        <taxon>Philodinidae</taxon>
        <taxon>Didymodactylos</taxon>
    </lineage>
</organism>
<dbReference type="EMBL" id="CAJOBA010003931">
    <property type="protein sequence ID" value="CAF3697630.1"/>
    <property type="molecule type" value="Genomic_DNA"/>
</dbReference>
<evidence type="ECO:0000313" key="3">
    <source>
        <dbReference type="Proteomes" id="UP000677228"/>
    </source>
</evidence>
<comment type="caution">
    <text evidence="1">The sequence shown here is derived from an EMBL/GenBank/DDBJ whole genome shotgun (WGS) entry which is preliminary data.</text>
</comment>
<gene>
    <name evidence="1" type="ORF">OVA965_LOCUS10568</name>
    <name evidence="2" type="ORF">TMI583_LOCUS10567</name>
</gene>
<protein>
    <submittedName>
        <fullName evidence="1">Uncharacterized protein</fullName>
    </submittedName>
</protein>
<accession>A0A8S2DAX9</accession>
<evidence type="ECO:0000313" key="1">
    <source>
        <dbReference type="EMBL" id="CAF0919981.1"/>
    </source>
</evidence>
<dbReference type="AlphaFoldDB" id="A0A8S2DAX9"/>